<sequence length="218" mass="23670">MIIRAEHLTKHFGHVIALDSLDLEIEEGVTLIMGPNGGGKSTFLNLCAGTYRPTAGTIRVFGGDPWANEKVRVKLGVSFDPPALPKHRTGREWLEFLAGIRGSPLSDIVEAFSLMGFLNRRISTYSAGMAKRLSIASAFVGTPELILLDEPLANLDFDAIPEIASLLRRFASEGISMVIVSHVWKPFVGFADRAVVMAGGRVKFHGEIEEVVSALNLV</sequence>
<dbReference type="Pfam" id="PF00005">
    <property type="entry name" value="ABC_tran"/>
    <property type="match status" value="1"/>
</dbReference>
<organism evidence="5 6">
    <name type="scientific">Thermococcus kodakarensis (strain ATCC BAA-918 / JCM 12380 / KOD1)</name>
    <name type="common">Pyrococcus kodakaraensis (strain KOD1)</name>
    <dbReference type="NCBI Taxonomy" id="69014"/>
    <lineage>
        <taxon>Archaea</taxon>
        <taxon>Methanobacteriati</taxon>
        <taxon>Methanobacteriota</taxon>
        <taxon>Thermococci</taxon>
        <taxon>Thermococcales</taxon>
        <taxon>Thermococcaceae</taxon>
        <taxon>Thermococcus</taxon>
    </lineage>
</organism>
<dbReference type="Proteomes" id="UP000000536">
    <property type="component" value="Chromosome"/>
</dbReference>
<dbReference type="InterPro" id="IPR003593">
    <property type="entry name" value="AAA+_ATPase"/>
</dbReference>
<dbReference type="InParanoid" id="Q5JDT1"/>
<evidence type="ECO:0000259" key="4">
    <source>
        <dbReference type="PROSITE" id="PS50893"/>
    </source>
</evidence>
<dbReference type="PhylomeDB" id="Q5JDT1"/>
<keyword evidence="6" id="KW-1185">Reference proteome</keyword>
<keyword evidence="2" id="KW-0547">Nucleotide-binding</keyword>
<dbReference type="InterPro" id="IPR017871">
    <property type="entry name" value="ABC_transporter-like_CS"/>
</dbReference>
<dbReference type="GO" id="GO:0005524">
    <property type="term" value="F:ATP binding"/>
    <property type="evidence" value="ECO:0007669"/>
    <property type="project" value="UniProtKB-KW"/>
</dbReference>
<keyword evidence="3" id="KW-0067">ATP-binding</keyword>
<keyword evidence="1" id="KW-0813">Transport</keyword>
<name>Q5JDT1_THEKO</name>
<dbReference type="PROSITE" id="PS50893">
    <property type="entry name" value="ABC_TRANSPORTER_2"/>
    <property type="match status" value="1"/>
</dbReference>
<dbReference type="PANTHER" id="PTHR42939:SF1">
    <property type="entry name" value="ABC TRANSPORTER ATP-BINDING PROTEIN ALBC-RELATED"/>
    <property type="match status" value="1"/>
</dbReference>
<evidence type="ECO:0000256" key="2">
    <source>
        <dbReference type="ARBA" id="ARBA00022741"/>
    </source>
</evidence>
<dbReference type="SMART" id="SM00382">
    <property type="entry name" value="AAA"/>
    <property type="match status" value="1"/>
</dbReference>
<dbReference type="AlphaFoldDB" id="Q5JDT1"/>
<dbReference type="eggNOG" id="arCOG00194">
    <property type="taxonomic scope" value="Archaea"/>
</dbReference>
<dbReference type="PATRIC" id="fig|69014.16.peg.1547"/>
<dbReference type="PANTHER" id="PTHR42939">
    <property type="entry name" value="ABC TRANSPORTER ATP-BINDING PROTEIN ALBC-RELATED"/>
    <property type="match status" value="1"/>
</dbReference>
<dbReference type="SUPFAM" id="SSF52540">
    <property type="entry name" value="P-loop containing nucleoside triphosphate hydrolases"/>
    <property type="match status" value="1"/>
</dbReference>
<evidence type="ECO:0000313" key="5">
    <source>
        <dbReference type="EMBL" id="BAD85777.1"/>
    </source>
</evidence>
<evidence type="ECO:0000313" key="6">
    <source>
        <dbReference type="Proteomes" id="UP000000536"/>
    </source>
</evidence>
<reference evidence="5 6" key="1">
    <citation type="journal article" date="2005" name="Genome Res.">
        <title>Complete genome sequence of the hyperthermophilic archaeon Thermococcus kodakaraensis KOD1 and comparison with Pyrococcus genomes.</title>
        <authorList>
            <person name="Fukui T."/>
            <person name="Atomi H."/>
            <person name="Kanai T."/>
            <person name="Matsumi R."/>
            <person name="Fujiwara S."/>
            <person name="Imanaka T."/>
        </authorList>
    </citation>
    <scope>NUCLEOTIDE SEQUENCE [LARGE SCALE GENOMIC DNA]</scope>
    <source>
        <strain evidence="6">ATCC BAA-918 / JCM 12380 / KOD1</strain>
    </source>
</reference>
<dbReference type="CDD" id="cd03230">
    <property type="entry name" value="ABC_DR_subfamily_A"/>
    <property type="match status" value="1"/>
</dbReference>
<dbReference type="PROSITE" id="PS00211">
    <property type="entry name" value="ABC_TRANSPORTER_1"/>
    <property type="match status" value="1"/>
</dbReference>
<dbReference type="HOGENOM" id="CLU_000604_1_2_2"/>
<evidence type="ECO:0000256" key="3">
    <source>
        <dbReference type="ARBA" id="ARBA00022840"/>
    </source>
</evidence>
<dbReference type="Gene3D" id="3.40.50.300">
    <property type="entry name" value="P-loop containing nucleotide triphosphate hydrolases"/>
    <property type="match status" value="1"/>
</dbReference>
<evidence type="ECO:0000256" key="1">
    <source>
        <dbReference type="ARBA" id="ARBA00022448"/>
    </source>
</evidence>
<dbReference type="EMBL" id="AP006878">
    <property type="protein sequence ID" value="BAD85777.1"/>
    <property type="molecule type" value="Genomic_DNA"/>
</dbReference>
<dbReference type="GO" id="GO:0016887">
    <property type="term" value="F:ATP hydrolysis activity"/>
    <property type="evidence" value="ECO:0007669"/>
    <property type="project" value="InterPro"/>
</dbReference>
<proteinExistence type="predicted"/>
<dbReference type="InterPro" id="IPR027417">
    <property type="entry name" value="P-loop_NTPase"/>
</dbReference>
<accession>Q5JDT1</accession>
<dbReference type="KEGG" id="tko:TK1588"/>
<dbReference type="EnsemblBacteria" id="BAD85777">
    <property type="protein sequence ID" value="BAD85777"/>
    <property type="gene ID" value="TK1588"/>
</dbReference>
<dbReference type="RefSeq" id="WP_011250539.1">
    <property type="nucleotide sequence ID" value="NC_006624.1"/>
</dbReference>
<dbReference type="GeneID" id="78448116"/>
<dbReference type="STRING" id="69014.TK1588"/>
<protein>
    <submittedName>
        <fullName evidence="5">ABC-type multidrug transport system, ATPase component</fullName>
    </submittedName>
</protein>
<dbReference type="InterPro" id="IPR051782">
    <property type="entry name" value="ABC_Transporter_VariousFunc"/>
</dbReference>
<feature type="domain" description="ABC transporter" evidence="4">
    <location>
        <begin position="3"/>
        <end position="218"/>
    </location>
</feature>
<dbReference type="InterPro" id="IPR003439">
    <property type="entry name" value="ABC_transporter-like_ATP-bd"/>
</dbReference>
<gene>
    <name evidence="5" type="ordered locus">TK1588</name>
</gene>